<feature type="domain" description="ABC transporter" evidence="3">
    <location>
        <begin position="6"/>
        <end position="238"/>
    </location>
</feature>
<evidence type="ECO:0000313" key="4">
    <source>
        <dbReference type="EMBL" id="MBB5874089.1"/>
    </source>
</evidence>
<dbReference type="SMART" id="SM00382">
    <property type="entry name" value="AAA"/>
    <property type="match status" value="1"/>
</dbReference>
<dbReference type="SUPFAM" id="SSF52540">
    <property type="entry name" value="P-loop containing nucleoside triphosphate hydrolases"/>
    <property type="match status" value="1"/>
</dbReference>
<keyword evidence="2 4" id="KW-0067">ATP-binding</keyword>
<dbReference type="PANTHER" id="PTHR43582:SF2">
    <property type="entry name" value="LINEARMYCIN RESISTANCE ATP-BINDING PROTEIN LNRL"/>
    <property type="match status" value="1"/>
</dbReference>
<dbReference type="RefSeq" id="WP_246467593.1">
    <property type="nucleotide sequence ID" value="NZ_JACHMN010000003.1"/>
</dbReference>
<dbReference type="GO" id="GO:0016887">
    <property type="term" value="F:ATP hydrolysis activity"/>
    <property type="evidence" value="ECO:0007669"/>
    <property type="project" value="InterPro"/>
</dbReference>
<proteinExistence type="predicted"/>
<gene>
    <name evidence="4" type="ORF">F4553_007523</name>
</gene>
<dbReference type="InterPro" id="IPR003439">
    <property type="entry name" value="ABC_transporter-like_ATP-bd"/>
</dbReference>
<protein>
    <submittedName>
        <fullName evidence="4">ABC-2 type transport system ATP-binding protein</fullName>
    </submittedName>
</protein>
<comment type="caution">
    <text evidence="4">The sequence shown here is derived from an EMBL/GenBank/DDBJ whole genome shotgun (WGS) entry which is preliminary data.</text>
</comment>
<dbReference type="PANTHER" id="PTHR43582">
    <property type="entry name" value="LINEARMYCIN RESISTANCE ATP-BINDING PROTEIN LNRL"/>
    <property type="match status" value="1"/>
</dbReference>
<dbReference type="GO" id="GO:0005524">
    <property type="term" value="F:ATP binding"/>
    <property type="evidence" value="ECO:0007669"/>
    <property type="project" value="UniProtKB-KW"/>
</dbReference>
<dbReference type="EMBL" id="JACHMN010000003">
    <property type="protein sequence ID" value="MBB5874089.1"/>
    <property type="molecule type" value="Genomic_DNA"/>
</dbReference>
<dbReference type="AlphaFoldDB" id="A0A841C461"/>
<dbReference type="InterPro" id="IPR003593">
    <property type="entry name" value="AAA+_ATPase"/>
</dbReference>
<evidence type="ECO:0000256" key="2">
    <source>
        <dbReference type="ARBA" id="ARBA00022840"/>
    </source>
</evidence>
<dbReference type="PROSITE" id="PS50893">
    <property type="entry name" value="ABC_TRANSPORTER_2"/>
    <property type="match status" value="1"/>
</dbReference>
<dbReference type="InterPro" id="IPR017871">
    <property type="entry name" value="ABC_transporter-like_CS"/>
</dbReference>
<dbReference type="Gene3D" id="3.40.50.300">
    <property type="entry name" value="P-loop containing nucleotide triphosphate hydrolases"/>
    <property type="match status" value="1"/>
</dbReference>
<evidence type="ECO:0000256" key="1">
    <source>
        <dbReference type="ARBA" id="ARBA00022741"/>
    </source>
</evidence>
<dbReference type="InterPro" id="IPR027417">
    <property type="entry name" value="P-loop_NTPase"/>
</dbReference>
<reference evidence="4 5" key="1">
    <citation type="submission" date="2020-08" db="EMBL/GenBank/DDBJ databases">
        <title>Sequencing the genomes of 1000 actinobacteria strains.</title>
        <authorList>
            <person name="Klenk H.-P."/>
        </authorList>
    </citation>
    <scope>NUCLEOTIDE SEQUENCE [LARGE SCALE GENOMIC DNA]</scope>
    <source>
        <strain evidence="4 5">DSM 45362</strain>
    </source>
</reference>
<dbReference type="Proteomes" id="UP000587527">
    <property type="component" value="Unassembled WGS sequence"/>
</dbReference>
<keyword evidence="1" id="KW-0547">Nucleotide-binding</keyword>
<evidence type="ECO:0000313" key="5">
    <source>
        <dbReference type="Proteomes" id="UP000587527"/>
    </source>
</evidence>
<sequence length="331" mass="35385">MSDAALEVRDLVKRYPKRKVNAVDGLSFQVRTGEVFGLLGPNGAGKSTTVGILTTRVRATSGEVRLAGVDVLRNPVAARSLLAVVPQSSTLDRSLTPRQNLTFHAAYHGVGRAERRARAVDLLDQFGLTERADDKVAWYSGGMAQRLMIARALIHEPKVLFLDEPATGLDPQSKLFVWERIRELRARDVTIVLTTHDMSEAAALCDRVGIVDHGRLLALDTPTALTRELTGGSTLELAVIPAAGAIAPTAESLLEVLLKIEGVSSGSRIDAGPGGDPDGLRLRLHLSSEPPELIGSVVTAMADRAAVVTDVRVAQGSLGDVFIELTGRDLR</sequence>
<accession>A0A841C461</accession>
<dbReference type="PROSITE" id="PS00211">
    <property type="entry name" value="ABC_TRANSPORTER_1"/>
    <property type="match status" value="1"/>
</dbReference>
<dbReference type="Pfam" id="PF00005">
    <property type="entry name" value="ABC_tran"/>
    <property type="match status" value="1"/>
</dbReference>
<evidence type="ECO:0000259" key="3">
    <source>
        <dbReference type="PROSITE" id="PS50893"/>
    </source>
</evidence>
<name>A0A841C461_9ACTN</name>
<keyword evidence="5" id="KW-1185">Reference proteome</keyword>
<organism evidence="4 5">
    <name type="scientific">Allocatelliglobosispora scoriae</name>
    <dbReference type="NCBI Taxonomy" id="643052"/>
    <lineage>
        <taxon>Bacteria</taxon>
        <taxon>Bacillati</taxon>
        <taxon>Actinomycetota</taxon>
        <taxon>Actinomycetes</taxon>
        <taxon>Micromonosporales</taxon>
        <taxon>Micromonosporaceae</taxon>
        <taxon>Allocatelliglobosispora</taxon>
    </lineage>
</organism>